<dbReference type="Proteomes" id="UP000251960">
    <property type="component" value="Chromosome 8"/>
</dbReference>
<accession>A0A3L6DUG1</accession>
<reference evidence="1 2" key="1">
    <citation type="journal article" date="2018" name="Nat. Genet.">
        <title>Extensive intraspecific gene order and gene structural variations between Mo17 and other maize genomes.</title>
        <authorList>
            <person name="Sun S."/>
            <person name="Zhou Y."/>
            <person name="Chen J."/>
            <person name="Shi J."/>
            <person name="Zhao H."/>
            <person name="Zhao H."/>
            <person name="Song W."/>
            <person name="Zhang M."/>
            <person name="Cui Y."/>
            <person name="Dong X."/>
            <person name="Liu H."/>
            <person name="Ma X."/>
            <person name="Jiao Y."/>
            <person name="Wang B."/>
            <person name="Wei X."/>
            <person name="Stein J.C."/>
            <person name="Glaubitz J.C."/>
            <person name="Lu F."/>
            <person name="Yu G."/>
            <person name="Liang C."/>
            <person name="Fengler K."/>
            <person name="Li B."/>
            <person name="Rafalski A."/>
            <person name="Schnable P.S."/>
            <person name="Ware D.H."/>
            <person name="Buckler E.S."/>
            <person name="Lai J."/>
        </authorList>
    </citation>
    <scope>NUCLEOTIDE SEQUENCE [LARGE SCALE GENOMIC DNA]</scope>
    <source>
        <strain evidence="2">cv. Missouri 17</strain>
        <tissue evidence="1">Seedling</tissue>
    </source>
</reference>
<dbReference type="EMBL" id="NCVQ01000009">
    <property type="protein sequence ID" value="PWZ11447.1"/>
    <property type="molecule type" value="Genomic_DNA"/>
</dbReference>
<name>A0A3L6DUG1_MAIZE</name>
<comment type="caution">
    <text evidence="1">The sequence shown here is derived from an EMBL/GenBank/DDBJ whole genome shotgun (WGS) entry which is preliminary data.</text>
</comment>
<gene>
    <name evidence="1" type="ORF">Zm00014a_023035</name>
</gene>
<protein>
    <submittedName>
        <fullName evidence="1">Uncharacterized protein</fullName>
    </submittedName>
</protein>
<sequence>MADQGRKNLTMVTQRLTLSTAHGEFAATVMNWRRPDRSPSLIPL</sequence>
<evidence type="ECO:0000313" key="1">
    <source>
        <dbReference type="EMBL" id="PWZ11447.1"/>
    </source>
</evidence>
<evidence type="ECO:0000313" key="2">
    <source>
        <dbReference type="Proteomes" id="UP000251960"/>
    </source>
</evidence>
<organism evidence="1 2">
    <name type="scientific">Zea mays</name>
    <name type="common">Maize</name>
    <dbReference type="NCBI Taxonomy" id="4577"/>
    <lineage>
        <taxon>Eukaryota</taxon>
        <taxon>Viridiplantae</taxon>
        <taxon>Streptophyta</taxon>
        <taxon>Embryophyta</taxon>
        <taxon>Tracheophyta</taxon>
        <taxon>Spermatophyta</taxon>
        <taxon>Magnoliopsida</taxon>
        <taxon>Liliopsida</taxon>
        <taxon>Poales</taxon>
        <taxon>Poaceae</taxon>
        <taxon>PACMAD clade</taxon>
        <taxon>Panicoideae</taxon>
        <taxon>Andropogonodae</taxon>
        <taxon>Andropogoneae</taxon>
        <taxon>Tripsacinae</taxon>
        <taxon>Zea</taxon>
    </lineage>
</organism>
<dbReference type="AlphaFoldDB" id="A0A3L6DUG1"/>
<proteinExistence type="predicted"/>